<evidence type="ECO:0000313" key="10">
    <source>
        <dbReference type="EMBL" id="KYH26510.1"/>
    </source>
</evidence>
<evidence type="ECO:0000256" key="1">
    <source>
        <dbReference type="ARBA" id="ARBA00022679"/>
    </source>
</evidence>
<dbReference type="EMBL" id="LTAZ01000004">
    <property type="protein sequence ID" value="KYH26510.1"/>
    <property type="molecule type" value="Genomic_DNA"/>
</dbReference>
<dbReference type="Gene3D" id="3.40.50.150">
    <property type="entry name" value="Vaccinia Virus protein VP39"/>
    <property type="match status" value="1"/>
</dbReference>
<evidence type="ECO:0000256" key="3">
    <source>
        <dbReference type="ARBA" id="ARBA00034487"/>
    </source>
</evidence>
<evidence type="ECO:0000256" key="5">
    <source>
        <dbReference type="ARBA" id="ARBA00034545"/>
    </source>
</evidence>
<gene>
    <name evidence="10" type="primary">arsM_4</name>
    <name evidence="10" type="ORF">HAPAU_16090</name>
</gene>
<dbReference type="Proteomes" id="UP000075321">
    <property type="component" value="Unassembled WGS sequence"/>
</dbReference>
<evidence type="ECO:0000256" key="2">
    <source>
        <dbReference type="ARBA" id="ARBA00022691"/>
    </source>
</evidence>
<dbReference type="InterPro" id="IPR026669">
    <property type="entry name" value="Arsenite_MeTrfase-like"/>
</dbReference>
<dbReference type="GO" id="GO:0030791">
    <property type="term" value="F:arsenite methyltransferase activity"/>
    <property type="evidence" value="ECO:0007669"/>
    <property type="project" value="UniProtKB-EC"/>
</dbReference>
<comment type="similarity">
    <text evidence="3">Belongs to the methyltransferase superfamily. Arsenite methyltransferase family.</text>
</comment>
<protein>
    <recommendedName>
        <fullName evidence="5">Arsenite methyltransferase</fullName>
        <ecNumber evidence="4">2.1.1.137</ecNumber>
    </recommendedName>
</protein>
<accession>A0A151AFY4</accession>
<dbReference type="InterPro" id="IPR029063">
    <property type="entry name" value="SAM-dependent_MTases_sf"/>
</dbReference>
<dbReference type="PANTHER" id="PTHR43675">
    <property type="entry name" value="ARSENITE METHYLTRANSFERASE"/>
    <property type="match status" value="1"/>
</dbReference>
<dbReference type="NCBIfam" id="NF008823">
    <property type="entry name" value="PRK11873.1"/>
    <property type="match status" value="1"/>
</dbReference>
<comment type="caution">
    <text evidence="10">The sequence shown here is derived from an EMBL/GenBank/DDBJ whole genome shotgun (WGS) entry which is preliminary data.</text>
</comment>
<dbReference type="PATRIC" id="fig|1008153.3.peg.1631"/>
<dbReference type="SUPFAM" id="SSF53335">
    <property type="entry name" value="S-adenosyl-L-methionine-dependent methyltransferases"/>
    <property type="match status" value="1"/>
</dbReference>
<keyword evidence="11" id="KW-1185">Reference proteome</keyword>
<keyword evidence="2" id="KW-0949">S-adenosyl-L-methionine</keyword>
<evidence type="ECO:0000256" key="6">
    <source>
        <dbReference type="ARBA" id="ARBA00047941"/>
    </source>
</evidence>
<evidence type="ECO:0000256" key="4">
    <source>
        <dbReference type="ARBA" id="ARBA00034521"/>
    </source>
</evidence>
<dbReference type="GO" id="GO:0032259">
    <property type="term" value="P:methylation"/>
    <property type="evidence" value="ECO:0007669"/>
    <property type="project" value="UniProtKB-KW"/>
</dbReference>
<sequence length="266" mass="28030">MTDGLDPAEQRVAVRERYTAIATAGSDGDGCCDPDSGGSCCDSPASTSEQLGYSTAEIEAVAGDANLGLGCGNPTAIAALRPGETVLDLGSGGGFDCFLAGQRVGPEGSVIGVDMTPEMVEKARENAEENDAENVSFRLGEIEHLPVADDSVDVIISNCVINLSADKPRVFEEARRVLRSGGRLTVSDVVRTAEIPEDLRADPESVSACVTGAATIRELEAMLAAAGFEDVEIEPKDDSEEFIREWSDERDPSEYVVSATIEARKP</sequence>
<evidence type="ECO:0000256" key="8">
    <source>
        <dbReference type="ARBA" id="ARBA00048428"/>
    </source>
</evidence>
<keyword evidence="10" id="KW-0489">Methyltransferase</keyword>
<dbReference type="OrthoDB" id="57427at2157"/>
<dbReference type="PANTHER" id="PTHR43675:SF8">
    <property type="entry name" value="ARSENITE METHYLTRANSFERASE"/>
    <property type="match status" value="1"/>
</dbReference>
<comment type="catalytic activity">
    <reaction evidence="6">
        <text>arsenic triglutathione + [thioredoxin]-dithiol + S-adenosyl-L-methionine + 2 H2O = methylarsonous acid + [thioredoxin]-disulfide + 3 glutathione + S-adenosyl-L-homocysteine + H(+)</text>
        <dbReference type="Rhea" id="RHEA:69460"/>
        <dbReference type="Rhea" id="RHEA-COMP:10698"/>
        <dbReference type="Rhea" id="RHEA-COMP:10700"/>
        <dbReference type="ChEBI" id="CHEBI:15377"/>
        <dbReference type="ChEBI" id="CHEBI:15378"/>
        <dbReference type="ChEBI" id="CHEBI:17826"/>
        <dbReference type="ChEBI" id="CHEBI:29950"/>
        <dbReference type="ChEBI" id="CHEBI:50058"/>
        <dbReference type="ChEBI" id="CHEBI:57856"/>
        <dbReference type="ChEBI" id="CHEBI:57925"/>
        <dbReference type="ChEBI" id="CHEBI:59789"/>
        <dbReference type="ChEBI" id="CHEBI:183640"/>
        <dbReference type="EC" id="2.1.1.137"/>
    </reaction>
</comment>
<dbReference type="AlphaFoldDB" id="A0A151AFY4"/>
<dbReference type="EC" id="2.1.1.137" evidence="4"/>
<reference evidence="10 11" key="1">
    <citation type="submission" date="2016-02" db="EMBL/GenBank/DDBJ databases">
        <title>Genome sequence of Halalkalicoccus paucihalophilus DSM 24557.</title>
        <authorList>
            <person name="Poehlein A."/>
            <person name="Daniel R."/>
        </authorList>
    </citation>
    <scope>NUCLEOTIDE SEQUENCE [LARGE SCALE GENOMIC DNA]</scope>
    <source>
        <strain evidence="10 11">DSM 24557</strain>
    </source>
</reference>
<comment type="catalytic activity">
    <reaction evidence="7">
        <text>arsenic triglutathione + 2 [thioredoxin]-dithiol + 2 S-adenosyl-L-methionine + H2O = dimethylarsinous acid + 2 [thioredoxin]-disulfide + 3 glutathione + 2 S-adenosyl-L-homocysteine + 2 H(+)</text>
        <dbReference type="Rhea" id="RHEA:69464"/>
        <dbReference type="Rhea" id="RHEA-COMP:10698"/>
        <dbReference type="Rhea" id="RHEA-COMP:10700"/>
        <dbReference type="ChEBI" id="CHEBI:15377"/>
        <dbReference type="ChEBI" id="CHEBI:15378"/>
        <dbReference type="ChEBI" id="CHEBI:23808"/>
        <dbReference type="ChEBI" id="CHEBI:29950"/>
        <dbReference type="ChEBI" id="CHEBI:50058"/>
        <dbReference type="ChEBI" id="CHEBI:57856"/>
        <dbReference type="ChEBI" id="CHEBI:57925"/>
        <dbReference type="ChEBI" id="CHEBI:59789"/>
        <dbReference type="ChEBI" id="CHEBI:183640"/>
        <dbReference type="EC" id="2.1.1.137"/>
    </reaction>
</comment>
<proteinExistence type="inferred from homology"/>
<evidence type="ECO:0000256" key="7">
    <source>
        <dbReference type="ARBA" id="ARBA00047943"/>
    </source>
</evidence>
<name>A0A151AFY4_9EURY</name>
<evidence type="ECO:0000313" key="11">
    <source>
        <dbReference type="Proteomes" id="UP000075321"/>
    </source>
</evidence>
<evidence type="ECO:0000259" key="9">
    <source>
        <dbReference type="Pfam" id="PF13847"/>
    </source>
</evidence>
<dbReference type="CDD" id="cd02440">
    <property type="entry name" value="AdoMet_MTases"/>
    <property type="match status" value="1"/>
</dbReference>
<dbReference type="RefSeq" id="WP_066381277.1">
    <property type="nucleotide sequence ID" value="NZ_LTAZ01000004.1"/>
</dbReference>
<comment type="catalytic activity">
    <reaction evidence="8">
        <text>arsenic triglutathione + 3 [thioredoxin]-dithiol + 3 S-adenosyl-L-methionine = trimethylarsine + 3 [thioredoxin]-disulfide + 3 glutathione + 3 S-adenosyl-L-homocysteine + 3 H(+)</text>
        <dbReference type="Rhea" id="RHEA:69432"/>
        <dbReference type="Rhea" id="RHEA-COMP:10698"/>
        <dbReference type="Rhea" id="RHEA-COMP:10700"/>
        <dbReference type="ChEBI" id="CHEBI:15378"/>
        <dbReference type="ChEBI" id="CHEBI:27130"/>
        <dbReference type="ChEBI" id="CHEBI:29950"/>
        <dbReference type="ChEBI" id="CHEBI:50058"/>
        <dbReference type="ChEBI" id="CHEBI:57856"/>
        <dbReference type="ChEBI" id="CHEBI:57925"/>
        <dbReference type="ChEBI" id="CHEBI:59789"/>
        <dbReference type="ChEBI" id="CHEBI:183640"/>
        <dbReference type="EC" id="2.1.1.137"/>
    </reaction>
</comment>
<keyword evidence="1 10" id="KW-0808">Transferase</keyword>
<dbReference type="InterPro" id="IPR025714">
    <property type="entry name" value="Methyltranfer_dom"/>
</dbReference>
<feature type="domain" description="Methyltransferase" evidence="9">
    <location>
        <begin position="82"/>
        <end position="227"/>
    </location>
</feature>
<organism evidence="10 11">
    <name type="scientific">Halalkalicoccus paucihalophilus</name>
    <dbReference type="NCBI Taxonomy" id="1008153"/>
    <lineage>
        <taxon>Archaea</taxon>
        <taxon>Methanobacteriati</taxon>
        <taxon>Methanobacteriota</taxon>
        <taxon>Stenosarchaea group</taxon>
        <taxon>Halobacteria</taxon>
        <taxon>Halobacteriales</taxon>
        <taxon>Halococcaceae</taxon>
        <taxon>Halalkalicoccus</taxon>
    </lineage>
</organism>
<dbReference type="Pfam" id="PF13847">
    <property type="entry name" value="Methyltransf_31"/>
    <property type="match status" value="1"/>
</dbReference>